<dbReference type="EMBL" id="FOSL01000006">
    <property type="protein sequence ID" value="SFK42864.1"/>
    <property type="molecule type" value="Genomic_DNA"/>
</dbReference>
<feature type="transmembrane region" description="Helical" evidence="6">
    <location>
        <begin position="180"/>
        <end position="199"/>
    </location>
</feature>
<feature type="transmembrane region" description="Helical" evidence="6">
    <location>
        <begin position="123"/>
        <end position="139"/>
    </location>
</feature>
<reference evidence="8 9" key="1">
    <citation type="submission" date="2016-10" db="EMBL/GenBank/DDBJ databases">
        <authorList>
            <person name="Varghese N."/>
            <person name="Submissions S."/>
        </authorList>
    </citation>
    <scope>NUCLEOTIDE SEQUENCE [LARGE SCALE GENOMIC DNA]</scope>
    <source>
        <strain evidence="8 9">DSM 21822</strain>
    </source>
</reference>
<dbReference type="PANTHER" id="PTHR42920:SF5">
    <property type="entry name" value="EAMA DOMAIN-CONTAINING PROTEIN"/>
    <property type="match status" value="1"/>
</dbReference>
<feature type="transmembrane region" description="Helical" evidence="6">
    <location>
        <begin position="243"/>
        <end position="260"/>
    </location>
</feature>
<dbReference type="InterPro" id="IPR037185">
    <property type="entry name" value="EmrE-like"/>
</dbReference>
<dbReference type="SUPFAM" id="SSF103481">
    <property type="entry name" value="Multidrug resistance efflux transporter EmrE"/>
    <property type="match status" value="2"/>
</dbReference>
<comment type="subcellular location">
    <subcellularLocation>
        <location evidence="1">Cell membrane</location>
        <topology evidence="1">Multi-pass membrane protein</topology>
    </subcellularLocation>
</comment>
<sequence>MTRIQANLVLLTVGALWGMGFVAQSTAMEAIGPFFFVGLRFSVAALSMLPFALRETSRAEQALSVANWRVFAFIGVLLFGGMAAQQTGLMTTTVTNSGFLTGLYVVMVPLLAVTLFRQSPHPAVWPAALLALAGIWFLSGGEIGALTVGDWLTVLCAVFWALQLIFIARHASRTGRPVTLAVVQFAVCGVLGLAVAFSFETVDWSAVRHAAPEILFTGIFSGGIAFTLQAVGQRYTTAPQAAIFLASEAVFAALFGIWLLGERLPASGFLGCALILAAILIVELAPTIRRKKPVTT</sequence>
<keyword evidence="5 6" id="KW-0472">Membrane</keyword>
<dbReference type="AlphaFoldDB" id="A0A1I3ZFG8"/>
<protein>
    <submittedName>
        <fullName evidence="8">EamA-like transporter family protein</fullName>
    </submittedName>
</protein>
<organism evidence="8 9">
    <name type="scientific">Neomesorhizobium albiziae</name>
    <dbReference type="NCBI Taxonomy" id="335020"/>
    <lineage>
        <taxon>Bacteria</taxon>
        <taxon>Pseudomonadati</taxon>
        <taxon>Pseudomonadota</taxon>
        <taxon>Alphaproteobacteria</taxon>
        <taxon>Hyphomicrobiales</taxon>
        <taxon>Phyllobacteriaceae</taxon>
        <taxon>Neomesorhizobium</taxon>
    </lineage>
</organism>
<dbReference type="Proteomes" id="UP000323300">
    <property type="component" value="Unassembled WGS sequence"/>
</dbReference>
<dbReference type="RefSeq" id="WP_149760490.1">
    <property type="nucleotide sequence ID" value="NZ_BSPE01000031.1"/>
</dbReference>
<feature type="transmembrane region" description="Helical" evidence="6">
    <location>
        <begin position="97"/>
        <end position="116"/>
    </location>
</feature>
<dbReference type="OrthoDB" id="9804865at2"/>
<name>A0A1I3ZFG8_9HYPH</name>
<evidence type="ECO:0000313" key="9">
    <source>
        <dbReference type="Proteomes" id="UP000323300"/>
    </source>
</evidence>
<feature type="domain" description="EamA" evidence="7">
    <location>
        <begin position="149"/>
        <end position="282"/>
    </location>
</feature>
<gene>
    <name evidence="8" type="ORF">SAMN04488498_106132</name>
</gene>
<evidence type="ECO:0000256" key="6">
    <source>
        <dbReference type="SAM" id="Phobius"/>
    </source>
</evidence>
<evidence type="ECO:0000256" key="1">
    <source>
        <dbReference type="ARBA" id="ARBA00004651"/>
    </source>
</evidence>
<evidence type="ECO:0000256" key="2">
    <source>
        <dbReference type="ARBA" id="ARBA00022475"/>
    </source>
</evidence>
<keyword evidence="9" id="KW-1185">Reference proteome</keyword>
<dbReference type="PANTHER" id="PTHR42920">
    <property type="entry name" value="OS03G0707200 PROTEIN-RELATED"/>
    <property type="match status" value="1"/>
</dbReference>
<evidence type="ECO:0000256" key="4">
    <source>
        <dbReference type="ARBA" id="ARBA00022989"/>
    </source>
</evidence>
<evidence type="ECO:0000256" key="3">
    <source>
        <dbReference type="ARBA" id="ARBA00022692"/>
    </source>
</evidence>
<proteinExistence type="predicted"/>
<dbReference type="GO" id="GO:0005886">
    <property type="term" value="C:plasma membrane"/>
    <property type="evidence" value="ECO:0007669"/>
    <property type="project" value="UniProtKB-SubCell"/>
</dbReference>
<accession>A0A1I3ZFG8</accession>
<evidence type="ECO:0000256" key="5">
    <source>
        <dbReference type="ARBA" id="ARBA00023136"/>
    </source>
</evidence>
<dbReference type="Pfam" id="PF00892">
    <property type="entry name" value="EamA"/>
    <property type="match status" value="2"/>
</dbReference>
<feature type="transmembrane region" description="Helical" evidence="6">
    <location>
        <begin position="65"/>
        <end position="85"/>
    </location>
</feature>
<evidence type="ECO:0000313" key="8">
    <source>
        <dbReference type="EMBL" id="SFK42864.1"/>
    </source>
</evidence>
<keyword evidence="4 6" id="KW-1133">Transmembrane helix</keyword>
<dbReference type="InterPro" id="IPR000620">
    <property type="entry name" value="EamA_dom"/>
</dbReference>
<feature type="transmembrane region" description="Helical" evidence="6">
    <location>
        <begin position="211"/>
        <end position="231"/>
    </location>
</feature>
<evidence type="ECO:0000259" key="7">
    <source>
        <dbReference type="Pfam" id="PF00892"/>
    </source>
</evidence>
<feature type="transmembrane region" description="Helical" evidence="6">
    <location>
        <begin position="33"/>
        <end position="53"/>
    </location>
</feature>
<dbReference type="InterPro" id="IPR051258">
    <property type="entry name" value="Diverse_Substrate_Transporter"/>
</dbReference>
<feature type="transmembrane region" description="Helical" evidence="6">
    <location>
        <begin position="151"/>
        <end position="168"/>
    </location>
</feature>
<keyword evidence="2" id="KW-1003">Cell membrane</keyword>
<feature type="transmembrane region" description="Helical" evidence="6">
    <location>
        <begin position="266"/>
        <end position="285"/>
    </location>
</feature>
<feature type="domain" description="EamA" evidence="7">
    <location>
        <begin position="7"/>
        <end position="139"/>
    </location>
</feature>
<keyword evidence="3 6" id="KW-0812">Transmembrane</keyword>